<evidence type="ECO:0000256" key="10">
    <source>
        <dbReference type="ARBA" id="ARBA00044454"/>
    </source>
</evidence>
<evidence type="ECO:0000256" key="12">
    <source>
        <dbReference type="SAM" id="MobiDB-lite"/>
    </source>
</evidence>
<dbReference type="GO" id="GO:0005777">
    <property type="term" value="C:peroxisome"/>
    <property type="evidence" value="ECO:0007669"/>
    <property type="project" value="TreeGrafter"/>
</dbReference>
<dbReference type="Gene3D" id="3.40.50.1220">
    <property type="entry name" value="TPP-binding domain"/>
    <property type="match status" value="1"/>
</dbReference>
<evidence type="ECO:0000259" key="14">
    <source>
        <dbReference type="Pfam" id="PF00501"/>
    </source>
</evidence>
<feature type="compositionally biased region" description="Pro residues" evidence="12">
    <location>
        <begin position="551"/>
        <end position="561"/>
    </location>
</feature>
<dbReference type="InterPro" id="IPR012000">
    <property type="entry name" value="Thiamin_PyroP_enz_cen_dom"/>
</dbReference>
<dbReference type="InterPro" id="IPR020845">
    <property type="entry name" value="AMP-binding_CS"/>
</dbReference>
<dbReference type="InterPro" id="IPR045851">
    <property type="entry name" value="AMP-bd_C_sf"/>
</dbReference>
<dbReference type="InterPro" id="IPR045025">
    <property type="entry name" value="HACL1-like"/>
</dbReference>
<dbReference type="Pfam" id="PF02775">
    <property type="entry name" value="TPP_enzyme_C"/>
    <property type="match status" value="1"/>
</dbReference>
<dbReference type="GO" id="GO:0106359">
    <property type="term" value="F:2-hydroxyacyl-CoA lyase activity"/>
    <property type="evidence" value="ECO:0007669"/>
    <property type="project" value="UniProtKB-EC"/>
</dbReference>
<dbReference type="SUPFAM" id="SSF52467">
    <property type="entry name" value="DHS-like NAD/FAD-binding domain"/>
    <property type="match status" value="1"/>
</dbReference>
<dbReference type="SUPFAM" id="SSF56801">
    <property type="entry name" value="Acetyl-CoA synthetase-like"/>
    <property type="match status" value="1"/>
</dbReference>
<dbReference type="Gene3D" id="3.30.300.30">
    <property type="match status" value="1"/>
</dbReference>
<proteinExistence type="inferred from homology"/>
<comment type="similarity">
    <text evidence="2">Belongs to the ATP-dependent AMP-binding enzyme family.</text>
</comment>
<dbReference type="InterPro" id="IPR029061">
    <property type="entry name" value="THDP-binding"/>
</dbReference>
<evidence type="ECO:0000256" key="11">
    <source>
        <dbReference type="ARBA" id="ARBA00044518"/>
    </source>
</evidence>
<evidence type="ECO:0000259" key="15">
    <source>
        <dbReference type="Pfam" id="PF02775"/>
    </source>
</evidence>
<dbReference type="Gene3D" id="3.40.50.970">
    <property type="match status" value="2"/>
</dbReference>
<evidence type="ECO:0000256" key="5">
    <source>
        <dbReference type="ARBA" id="ARBA00022723"/>
    </source>
</evidence>
<feature type="domain" description="Thiamine pyrophosphate enzyme central" evidence="13">
    <location>
        <begin position="766"/>
        <end position="893"/>
    </location>
</feature>
<name>A0A7S0UUS4_9CHLO</name>
<organism evidence="18">
    <name type="scientific">Polytomella parva</name>
    <dbReference type="NCBI Taxonomy" id="51329"/>
    <lineage>
        <taxon>Eukaryota</taxon>
        <taxon>Viridiplantae</taxon>
        <taxon>Chlorophyta</taxon>
        <taxon>core chlorophytes</taxon>
        <taxon>Chlorophyceae</taxon>
        <taxon>CS clade</taxon>
        <taxon>Chlamydomonadales</taxon>
        <taxon>Chlamydomonadaceae</taxon>
        <taxon>Polytomella</taxon>
    </lineage>
</organism>
<dbReference type="PROSITE" id="PS00455">
    <property type="entry name" value="AMP_BINDING"/>
    <property type="match status" value="1"/>
</dbReference>
<dbReference type="Gene3D" id="3.40.50.12780">
    <property type="entry name" value="N-terminal domain of ligase-like"/>
    <property type="match status" value="1"/>
</dbReference>
<feature type="domain" description="AMP-binding enzyme C-terminal" evidence="17">
    <location>
        <begin position="430"/>
        <end position="518"/>
    </location>
</feature>
<evidence type="ECO:0000256" key="3">
    <source>
        <dbReference type="ARBA" id="ARBA00007812"/>
    </source>
</evidence>
<evidence type="ECO:0000256" key="1">
    <source>
        <dbReference type="ARBA" id="ARBA00001964"/>
    </source>
</evidence>
<dbReference type="InterPro" id="IPR012001">
    <property type="entry name" value="Thiamin_PyroP_enz_TPP-bd_dom"/>
</dbReference>
<dbReference type="EMBL" id="HBFM01007628">
    <property type="protein sequence ID" value="CAD8768403.1"/>
    <property type="molecule type" value="Transcribed_RNA"/>
</dbReference>
<dbReference type="CDD" id="cd02004">
    <property type="entry name" value="TPP_BZL_OCoD_HPCL"/>
    <property type="match status" value="1"/>
</dbReference>
<evidence type="ECO:0000256" key="4">
    <source>
        <dbReference type="ARBA" id="ARBA00022598"/>
    </source>
</evidence>
<feature type="domain" description="AMP-dependent synthetase/ligase" evidence="14">
    <location>
        <begin position="15"/>
        <end position="380"/>
    </location>
</feature>
<dbReference type="PANTHER" id="PTHR43710:SF2">
    <property type="entry name" value="2-HYDROXYACYL-COA LYASE 1"/>
    <property type="match status" value="1"/>
</dbReference>
<reference evidence="18" key="1">
    <citation type="submission" date="2021-01" db="EMBL/GenBank/DDBJ databases">
        <authorList>
            <person name="Corre E."/>
            <person name="Pelletier E."/>
            <person name="Niang G."/>
            <person name="Scheremetjew M."/>
            <person name="Finn R."/>
            <person name="Kale V."/>
            <person name="Holt S."/>
            <person name="Cochrane G."/>
            <person name="Meng A."/>
            <person name="Brown T."/>
            <person name="Cohen L."/>
        </authorList>
    </citation>
    <scope>NUCLEOTIDE SEQUENCE</scope>
    <source>
        <strain evidence="18">SAG 63-3</strain>
    </source>
</reference>
<dbReference type="Pfam" id="PF13193">
    <property type="entry name" value="AMP-binding_C"/>
    <property type="match status" value="1"/>
</dbReference>
<dbReference type="CDD" id="cd05926">
    <property type="entry name" value="FACL_fum10p_like"/>
    <property type="match status" value="1"/>
</dbReference>
<feature type="region of interest" description="Disordered" evidence="12">
    <location>
        <begin position="547"/>
        <end position="568"/>
    </location>
</feature>
<dbReference type="GO" id="GO:0030976">
    <property type="term" value="F:thiamine pyrophosphate binding"/>
    <property type="evidence" value="ECO:0007669"/>
    <property type="project" value="InterPro"/>
</dbReference>
<dbReference type="Pfam" id="PF00501">
    <property type="entry name" value="AMP-binding"/>
    <property type="match status" value="1"/>
</dbReference>
<keyword evidence="6" id="KW-0460">Magnesium</keyword>
<comment type="similarity">
    <text evidence="3">Belongs to the TPP enzyme family.</text>
</comment>
<evidence type="ECO:0000256" key="9">
    <source>
        <dbReference type="ARBA" id="ARBA00044451"/>
    </source>
</evidence>
<keyword evidence="4" id="KW-0436">Ligase</keyword>
<keyword evidence="5" id="KW-0479">Metal-binding</keyword>
<keyword evidence="7" id="KW-0786">Thiamine pyrophosphate</keyword>
<comment type="cofactor">
    <cofactor evidence="1">
        <name>thiamine diphosphate</name>
        <dbReference type="ChEBI" id="CHEBI:58937"/>
    </cofactor>
</comment>
<feature type="domain" description="Thiamine pyrophosphate enzyme N-terminal TPP-binding" evidence="16">
    <location>
        <begin position="575"/>
        <end position="687"/>
    </location>
</feature>
<dbReference type="GO" id="GO:0000287">
    <property type="term" value="F:magnesium ion binding"/>
    <property type="evidence" value="ECO:0007669"/>
    <property type="project" value="InterPro"/>
</dbReference>
<sequence length="1162" mass="120213">MSRTLVTFFDILEGLPDNLAIQVSGAKGVSRRQLQLAIIEASNILEEIGVKPGDVVSIAITNTIEFIVAFLAVTYARAIAAPLNPSYTEEEFHFYMEDSRSGLLLSPDDGNKKAEAAAAALRLPIFRLRLDVPGSDPVPVLTPLGQESVGRPRVLRTPRPQPSDVALFLHTSGTTSRPKGVPLTHANLVASLSNIVATYQLSPTDRSYLVMPLFHVHGLMAGLLAPLAGGGAAILPKEGRFSAAVFWADAAAYAATFYTAVPTIHQILLARASKDYPASAPPPPLRFIRSCSSSLAPATLEALEAAFKVPVLEAYAMTEASHQMTSNPLPAFGPHKAGSVGRPQGSVQLTVLDPTTNQPVPQGAIGEVCIRGPNVTAGYLNNPKANEEAYAGGWFHTGDQGRLDEEGFLFLTGRIKELINRGGEKISPLEVDGVLLSHPDVAEAVSFGAPDDKYGEAVAAAIVLKPGSVAAQQVVAGGGKNKEVEAAIKKHAALHLSGFKVPAQIFFTDVLPKTATGKIQRRHMVTHFITNKAVAAGVVAPATSTLATSIPTPPTPTPPPATATTASEGVEDGHGVIAKTLVAAGIAFVYGVVGIPVTPLASAVQAVGIRYIGFRNEQAAGYAAAAAGYLAGNQPAVLLTVSGPGAVHGIAGASHATINGWPLLMISGSAPTSELGKGAFQELDQVEALKPHVKFAIRAKSVDDIPTVIAAAIRAATSGRPGAAYVDIPSDVLGADGRAVLKTLDSKAIAAAAAKDKGPSIAEADVAAAAALLQSSERPLFVAGKGAAISISETQVLDLASSIDAPVLGTNMGRGVLPDGHALNVNAARSQALKNADVALIIGARLNWQLHFGESPRWAPDVKFILVDPAPDAVDVAKAALVLRGDAKVILAEIADKIRATPSTSPAPAIAARKAWISQLQARSTAARASLAKKLSSSSSSPAPLDYYASYAVISRVLDSVTPEPVIISEGANTMDMARLLVPARAPRTRLDAGTWGTMGIGLGSAIAAATIQDPKSSKRRVAVALEGDSAFGFSGMELETAARYKLPIVVIVFNNNGVYGADRRPSSLAAAAAKGAASGGFGSDPVPTAFIPNLRYDLTMESLGGKGFYVEKADDLEAALGAALNRAITGEGPSLINLVIDPNAGVESGNVHAFNKPTSKI</sequence>
<comment type="catalytic activity">
    <reaction evidence="10">
        <text>an (R)-2-hydroxy-long-chain-fatty acyl-CoA = a long-chain fatty aldehyde + formyl-CoA</text>
        <dbReference type="Rhea" id="RHEA:67444"/>
        <dbReference type="ChEBI" id="CHEBI:17176"/>
        <dbReference type="ChEBI" id="CHEBI:57376"/>
        <dbReference type="ChEBI" id="CHEBI:170012"/>
        <dbReference type="EC" id="4.1.2.63"/>
    </reaction>
    <physiologicalReaction direction="left-to-right" evidence="10">
        <dbReference type="Rhea" id="RHEA:67445"/>
    </physiologicalReaction>
</comment>
<feature type="domain" description="Thiamine pyrophosphate enzyme TPP-binding" evidence="15">
    <location>
        <begin position="971"/>
        <end position="1138"/>
    </location>
</feature>
<dbReference type="InterPro" id="IPR025110">
    <property type="entry name" value="AMP-bd_C"/>
</dbReference>
<dbReference type="SUPFAM" id="SSF52518">
    <property type="entry name" value="Thiamin diphosphate-binding fold (THDP-binding)"/>
    <property type="match status" value="2"/>
</dbReference>
<evidence type="ECO:0000259" key="13">
    <source>
        <dbReference type="Pfam" id="PF00205"/>
    </source>
</evidence>
<evidence type="ECO:0000256" key="8">
    <source>
        <dbReference type="ARBA" id="ARBA00023239"/>
    </source>
</evidence>
<evidence type="ECO:0000256" key="6">
    <source>
        <dbReference type="ARBA" id="ARBA00022842"/>
    </source>
</evidence>
<comment type="catalytic activity">
    <reaction evidence="9">
        <text>a 2-hydroxy-3-methyl fatty acyl-CoA = a 2-methyl-branched fatty aldehyde + formyl-CoA</text>
        <dbReference type="Rhea" id="RHEA:25375"/>
        <dbReference type="ChEBI" id="CHEBI:49188"/>
        <dbReference type="ChEBI" id="CHEBI:57376"/>
        <dbReference type="ChEBI" id="CHEBI:58783"/>
        <dbReference type="EC" id="4.1.2.63"/>
    </reaction>
    <physiologicalReaction direction="left-to-right" evidence="9">
        <dbReference type="Rhea" id="RHEA:25376"/>
    </physiologicalReaction>
</comment>
<dbReference type="EC" id="4.1.2.63" evidence="11"/>
<dbReference type="Pfam" id="PF02776">
    <property type="entry name" value="TPP_enzyme_N"/>
    <property type="match status" value="1"/>
</dbReference>
<evidence type="ECO:0000313" key="18">
    <source>
        <dbReference type="EMBL" id="CAD8768403.1"/>
    </source>
</evidence>
<evidence type="ECO:0000259" key="17">
    <source>
        <dbReference type="Pfam" id="PF13193"/>
    </source>
</evidence>
<dbReference type="InterPro" id="IPR011766">
    <property type="entry name" value="TPP_enzyme_TPP-bd"/>
</dbReference>
<gene>
    <name evidence="18" type="ORF">PPAR00522_LOCUS4800</name>
</gene>
<evidence type="ECO:0000259" key="16">
    <source>
        <dbReference type="Pfam" id="PF02776"/>
    </source>
</evidence>
<accession>A0A7S0UUS4</accession>
<dbReference type="InterPro" id="IPR000873">
    <property type="entry name" value="AMP-dep_synth/lig_dom"/>
</dbReference>
<dbReference type="GO" id="GO:0001561">
    <property type="term" value="P:fatty acid alpha-oxidation"/>
    <property type="evidence" value="ECO:0007669"/>
    <property type="project" value="TreeGrafter"/>
</dbReference>
<dbReference type="PANTHER" id="PTHR43710">
    <property type="entry name" value="2-HYDROXYACYL-COA LYASE"/>
    <property type="match status" value="1"/>
</dbReference>
<dbReference type="Pfam" id="PF00205">
    <property type="entry name" value="TPP_enzyme_M"/>
    <property type="match status" value="1"/>
</dbReference>
<dbReference type="InterPro" id="IPR029035">
    <property type="entry name" value="DHS-like_NAD/FAD-binding_dom"/>
</dbReference>
<keyword evidence="8" id="KW-0456">Lyase</keyword>
<evidence type="ECO:0000256" key="2">
    <source>
        <dbReference type="ARBA" id="ARBA00006432"/>
    </source>
</evidence>
<protein>
    <recommendedName>
        <fullName evidence="11">2-hydroxyacyl-CoA lyase</fullName>
        <ecNumber evidence="11">4.1.2.63</ecNumber>
    </recommendedName>
</protein>
<dbReference type="AlphaFoldDB" id="A0A7S0UUS4"/>
<dbReference type="GO" id="GO:0016874">
    <property type="term" value="F:ligase activity"/>
    <property type="evidence" value="ECO:0007669"/>
    <property type="project" value="UniProtKB-KW"/>
</dbReference>
<dbReference type="InterPro" id="IPR042099">
    <property type="entry name" value="ANL_N_sf"/>
</dbReference>
<dbReference type="InterPro" id="IPR045310">
    <property type="entry name" value="Pcs60-like"/>
</dbReference>
<evidence type="ECO:0000256" key="7">
    <source>
        <dbReference type="ARBA" id="ARBA00023052"/>
    </source>
</evidence>
<dbReference type="CDD" id="cd07035">
    <property type="entry name" value="TPP_PYR_POX_like"/>
    <property type="match status" value="1"/>
</dbReference>